<accession>A0ABX6B4A2</accession>
<keyword evidence="2" id="KW-0223">Dioxygenase</keyword>
<dbReference type="Pfam" id="PF05721">
    <property type="entry name" value="PhyH"/>
    <property type="match status" value="1"/>
</dbReference>
<evidence type="ECO:0000256" key="1">
    <source>
        <dbReference type="SAM" id="MobiDB-lite"/>
    </source>
</evidence>
<dbReference type="SUPFAM" id="SSF51197">
    <property type="entry name" value="Clavaminate synthase-like"/>
    <property type="match status" value="1"/>
</dbReference>
<dbReference type="GO" id="GO:0051213">
    <property type="term" value="F:dioxygenase activity"/>
    <property type="evidence" value="ECO:0007669"/>
    <property type="project" value="UniProtKB-KW"/>
</dbReference>
<evidence type="ECO:0000313" key="3">
    <source>
        <dbReference type="Proteomes" id="UP000326041"/>
    </source>
</evidence>
<protein>
    <submittedName>
        <fullName evidence="2">Phytanoyl-CoA dioxygenase</fullName>
    </submittedName>
</protein>
<dbReference type="EMBL" id="CP023697">
    <property type="protein sequence ID" value="QEV08949.1"/>
    <property type="molecule type" value="Genomic_DNA"/>
</dbReference>
<proteinExistence type="predicted"/>
<gene>
    <name evidence="2" type="ORF">CP972_28025</name>
</gene>
<keyword evidence="2" id="KW-0560">Oxidoreductase</keyword>
<evidence type="ECO:0000313" key="2">
    <source>
        <dbReference type="EMBL" id="QEV08949.1"/>
    </source>
</evidence>
<dbReference type="Gene3D" id="2.60.120.620">
    <property type="entry name" value="q2cbj1_9rhob like domain"/>
    <property type="match status" value="1"/>
</dbReference>
<dbReference type="InterPro" id="IPR008775">
    <property type="entry name" value="Phytyl_CoA_dOase-like"/>
</dbReference>
<organism evidence="2 3">
    <name type="scientific">Streptomyces prasinus</name>
    <dbReference type="NCBI Taxonomy" id="67345"/>
    <lineage>
        <taxon>Bacteria</taxon>
        <taxon>Bacillati</taxon>
        <taxon>Actinomycetota</taxon>
        <taxon>Actinomycetes</taxon>
        <taxon>Kitasatosporales</taxon>
        <taxon>Streptomycetaceae</taxon>
        <taxon>Streptomyces</taxon>
    </lineage>
</organism>
<dbReference type="PANTHER" id="PTHR20883">
    <property type="entry name" value="PHYTANOYL-COA DIOXYGENASE DOMAIN CONTAINING 1"/>
    <property type="match status" value="1"/>
</dbReference>
<sequence length="311" mass="34452">MRFHRPSTRPVESGFTARPPGRIPSAQPEPHQREVCSMTTATTGALSPGQVDDYRRNGFLFPLDAMTADQAASYRTKLEAFEAEYGERGSAILRSKAHLVLPWVNELIRLEPVLDAVESVLGPDLYCWGSSFFIKNPHHPGYVAWHQDAPFSSIPKGGEIITAWIALAPSIVENGCLKVVAGTHTKEAEHTFNSDGSNMLSQGQEIAVEVDENDATLIQLRPGQFSLHHQFIFHGSGPSHSDERRIGIAVRYMKPFEREEEGNTETATLVRGSDPYGTFVPEPVPTADMAPESVAYLDEQLVSRHGDRYRK</sequence>
<keyword evidence="3" id="KW-1185">Reference proteome</keyword>
<feature type="region of interest" description="Disordered" evidence="1">
    <location>
        <begin position="1"/>
        <end position="33"/>
    </location>
</feature>
<dbReference type="PANTHER" id="PTHR20883:SF48">
    <property type="entry name" value="ECTOINE DIOXYGENASE"/>
    <property type="match status" value="1"/>
</dbReference>
<name>A0ABX6B4A2_9ACTN</name>
<reference evidence="2 3" key="1">
    <citation type="submission" date="2017-09" db="EMBL/GenBank/DDBJ databases">
        <authorList>
            <person name="Lee N."/>
            <person name="Cho B.-K."/>
        </authorList>
    </citation>
    <scope>NUCLEOTIDE SEQUENCE [LARGE SCALE GENOMIC DNA]</scope>
    <source>
        <strain evidence="2 3">ATCC 13879</strain>
    </source>
</reference>
<dbReference type="Proteomes" id="UP000326041">
    <property type="component" value="Chromosome"/>
</dbReference>